<feature type="domain" description="YcxB-like C-terminal" evidence="2">
    <location>
        <begin position="98"/>
        <end position="147"/>
    </location>
</feature>
<dbReference type="AlphaFoldDB" id="A0A6L5XYG6"/>
<keyword evidence="1" id="KW-0812">Transmembrane</keyword>
<comment type="caution">
    <text evidence="3">The sequence shown here is derived from an EMBL/GenBank/DDBJ whole genome shotgun (WGS) entry which is preliminary data.</text>
</comment>
<evidence type="ECO:0000259" key="2">
    <source>
        <dbReference type="Pfam" id="PF14317"/>
    </source>
</evidence>
<reference evidence="3 4" key="1">
    <citation type="submission" date="2019-08" db="EMBL/GenBank/DDBJ databases">
        <title>In-depth cultivation of the pig gut microbiome towards novel bacterial diversity and tailored functional studies.</title>
        <authorList>
            <person name="Wylensek D."/>
            <person name="Hitch T.C.A."/>
            <person name="Clavel T."/>
        </authorList>
    </citation>
    <scope>NUCLEOTIDE SEQUENCE [LARGE SCALE GENOMIC DNA]</scope>
    <source>
        <strain evidence="3 4">WCA-693-APC-MOT-I</strain>
    </source>
</reference>
<evidence type="ECO:0000256" key="1">
    <source>
        <dbReference type="SAM" id="Phobius"/>
    </source>
</evidence>
<organism evidence="3 4">
    <name type="scientific">Velocimicrobium porci</name>
    <dbReference type="NCBI Taxonomy" id="2606634"/>
    <lineage>
        <taxon>Bacteria</taxon>
        <taxon>Bacillati</taxon>
        <taxon>Bacillota</taxon>
        <taxon>Clostridia</taxon>
        <taxon>Lachnospirales</taxon>
        <taxon>Lachnospiraceae</taxon>
        <taxon>Velocimicrobium</taxon>
    </lineage>
</organism>
<dbReference type="RefSeq" id="WP_154519214.1">
    <property type="nucleotide sequence ID" value="NZ_VUMT01000010.1"/>
</dbReference>
<gene>
    <name evidence="3" type="ORF">FYJ58_07920</name>
</gene>
<keyword evidence="4" id="KW-1185">Reference proteome</keyword>
<dbReference type="Pfam" id="PF14317">
    <property type="entry name" value="YcxB"/>
    <property type="match status" value="1"/>
</dbReference>
<protein>
    <submittedName>
        <fullName evidence="3">YcxB family protein</fullName>
    </submittedName>
</protein>
<feature type="transmembrane region" description="Helical" evidence="1">
    <location>
        <begin position="54"/>
        <end position="76"/>
    </location>
</feature>
<keyword evidence="1" id="KW-1133">Transmembrane helix</keyword>
<sequence>MENEIKLSIMINPKDMFRFLMRHFYTHFSGIFGVILSLGALVVFFLNIGKGEPTFMIALFIMASLFTVLQPIQFWVKANQRVKLNPMFKEPLLYTMNSEGITVEQKEDNVLLPWKDVRSIIESKNAIFVYSSSVNAFILPKKQLGQDVQNVKEIMKANTDKNICKLK</sequence>
<accession>A0A6L5XYG6</accession>
<evidence type="ECO:0000313" key="4">
    <source>
        <dbReference type="Proteomes" id="UP000482209"/>
    </source>
</evidence>
<evidence type="ECO:0000313" key="3">
    <source>
        <dbReference type="EMBL" id="MSS63802.1"/>
    </source>
</evidence>
<dbReference type="EMBL" id="VUMT01000010">
    <property type="protein sequence ID" value="MSS63802.1"/>
    <property type="molecule type" value="Genomic_DNA"/>
</dbReference>
<keyword evidence="1" id="KW-0472">Membrane</keyword>
<feature type="transmembrane region" description="Helical" evidence="1">
    <location>
        <begin position="24"/>
        <end position="48"/>
    </location>
</feature>
<dbReference type="InterPro" id="IPR025588">
    <property type="entry name" value="YcxB-like_C"/>
</dbReference>
<name>A0A6L5XYG6_9FIRM</name>
<dbReference type="Proteomes" id="UP000482209">
    <property type="component" value="Unassembled WGS sequence"/>
</dbReference>
<proteinExistence type="predicted"/>